<proteinExistence type="predicted"/>
<organism evidence="4 5">
    <name type="scientific">Solanum commersonii</name>
    <name type="common">Commerson's wild potato</name>
    <name type="synonym">Commerson's nightshade</name>
    <dbReference type="NCBI Taxonomy" id="4109"/>
    <lineage>
        <taxon>Eukaryota</taxon>
        <taxon>Viridiplantae</taxon>
        <taxon>Streptophyta</taxon>
        <taxon>Embryophyta</taxon>
        <taxon>Tracheophyta</taxon>
        <taxon>Spermatophyta</taxon>
        <taxon>Magnoliopsida</taxon>
        <taxon>eudicotyledons</taxon>
        <taxon>Gunneridae</taxon>
        <taxon>Pentapetalae</taxon>
        <taxon>asterids</taxon>
        <taxon>lamiids</taxon>
        <taxon>Solanales</taxon>
        <taxon>Solanaceae</taxon>
        <taxon>Solanoideae</taxon>
        <taxon>Solaneae</taxon>
        <taxon>Solanum</taxon>
    </lineage>
</organism>
<name>A0A9J6B2K9_SOLCO</name>
<dbReference type="SMART" id="SM00343">
    <property type="entry name" value="ZnF_C2HC"/>
    <property type="match status" value="1"/>
</dbReference>
<feature type="compositionally biased region" description="Basic and acidic residues" evidence="2">
    <location>
        <begin position="39"/>
        <end position="50"/>
    </location>
</feature>
<feature type="domain" description="CCHC-type" evidence="3">
    <location>
        <begin position="88"/>
        <end position="103"/>
    </location>
</feature>
<evidence type="ECO:0000259" key="3">
    <source>
        <dbReference type="PROSITE" id="PS50158"/>
    </source>
</evidence>
<dbReference type="GO" id="GO:0003676">
    <property type="term" value="F:nucleic acid binding"/>
    <property type="evidence" value="ECO:0007669"/>
    <property type="project" value="InterPro"/>
</dbReference>
<protein>
    <recommendedName>
        <fullName evidence="3">CCHC-type domain-containing protein</fullName>
    </recommendedName>
</protein>
<comment type="caution">
    <text evidence="4">The sequence shown here is derived from an EMBL/GenBank/DDBJ whole genome shotgun (WGS) entry which is preliminary data.</text>
</comment>
<reference evidence="4 5" key="1">
    <citation type="submission" date="2020-09" db="EMBL/GenBank/DDBJ databases">
        <title>De no assembly of potato wild relative species, Solanum commersonii.</title>
        <authorList>
            <person name="Cho K."/>
        </authorList>
    </citation>
    <scope>NUCLEOTIDE SEQUENCE [LARGE SCALE GENOMIC DNA]</scope>
    <source>
        <strain evidence="4">LZ3.2</strain>
        <tissue evidence="4">Leaf</tissue>
    </source>
</reference>
<evidence type="ECO:0000313" key="5">
    <source>
        <dbReference type="Proteomes" id="UP000824120"/>
    </source>
</evidence>
<dbReference type="EMBL" id="JACXVP010000001">
    <property type="protein sequence ID" value="KAG5630950.1"/>
    <property type="molecule type" value="Genomic_DNA"/>
</dbReference>
<dbReference type="PANTHER" id="PTHR33054">
    <property type="entry name" value="CCHC-TYPE DOMAIN-CONTAINING PROTEIN"/>
    <property type="match status" value="1"/>
</dbReference>
<dbReference type="InterPro" id="IPR036875">
    <property type="entry name" value="Znf_CCHC_sf"/>
</dbReference>
<dbReference type="PROSITE" id="PS50158">
    <property type="entry name" value="ZF_CCHC"/>
    <property type="match status" value="1"/>
</dbReference>
<dbReference type="AlphaFoldDB" id="A0A9J6B2K9"/>
<gene>
    <name evidence="4" type="ORF">H5410_002667</name>
</gene>
<dbReference type="GO" id="GO:0008270">
    <property type="term" value="F:zinc ion binding"/>
    <property type="evidence" value="ECO:0007669"/>
    <property type="project" value="UniProtKB-KW"/>
</dbReference>
<evidence type="ECO:0000256" key="1">
    <source>
        <dbReference type="PROSITE-ProRule" id="PRU00047"/>
    </source>
</evidence>
<feature type="compositionally biased region" description="Basic residues" evidence="2">
    <location>
        <begin position="68"/>
        <end position="79"/>
    </location>
</feature>
<dbReference type="InterPro" id="IPR001878">
    <property type="entry name" value="Znf_CCHC"/>
</dbReference>
<keyword evidence="5" id="KW-1185">Reference proteome</keyword>
<evidence type="ECO:0000256" key="2">
    <source>
        <dbReference type="SAM" id="MobiDB-lite"/>
    </source>
</evidence>
<dbReference type="OrthoDB" id="1743486at2759"/>
<keyword evidence="1" id="KW-0862">Zinc</keyword>
<dbReference type="Proteomes" id="UP000824120">
    <property type="component" value="Chromosome 1"/>
</dbReference>
<keyword evidence="1" id="KW-0863">Zinc-finger</keyword>
<keyword evidence="1" id="KW-0479">Metal-binding</keyword>
<dbReference type="SUPFAM" id="SSF57756">
    <property type="entry name" value="Retrovirus zinc finger-like domains"/>
    <property type="match status" value="1"/>
</dbReference>
<dbReference type="PANTHER" id="PTHR33054:SF12">
    <property type="entry name" value="ZINC KNUCKLE FAMILY PROTEIN"/>
    <property type="match status" value="1"/>
</dbReference>
<sequence length="420" mass="49549">MARQLKMDKLRDTFQLGDFCAQFGLPNPVPVTKGSNPDKYYKSSRIEGSNRKRRSRRRYKEERESRKSSRKSKRFTKDRSRRYLSKVKCYKCFKFGHIAPNCRLNKLKTLQLDDHTYEKVYVMLYNSSSSDNYESYSGSNIELFESSDNDENHANLCDTCQGQDCHCGDDEIYKLQSQFLHLNMNIIISDNLIELLKELISASGHDLDIKYKLPNAKLCQNKVCIPHFFFLVKNHLNPPIILGIPFINVIYPFTSIDSKGFYTTYQDNEITYSFVTDLVTRDINALINMKLNHMDSLQMELYSMNIFESLKSAKVKKKIKLIFEQIAVDICVDHPSAFWNRKKHIAYLEGKKKKDSFVSTIKEDSDVIRSYEKLYKKEMIFLLENYDLQRKDEPWKIFQRYHASGLYYPGKSYKSRLYYE</sequence>
<accession>A0A9J6B2K9</accession>
<feature type="region of interest" description="Disordered" evidence="2">
    <location>
        <begin position="29"/>
        <end position="79"/>
    </location>
</feature>
<evidence type="ECO:0000313" key="4">
    <source>
        <dbReference type="EMBL" id="KAG5630950.1"/>
    </source>
</evidence>